<keyword evidence="13 14" id="KW-0998">Cell outer membrane</keyword>
<dbReference type="PANTHER" id="PTHR32552">
    <property type="entry name" value="FERRICHROME IRON RECEPTOR-RELATED"/>
    <property type="match status" value="1"/>
</dbReference>
<evidence type="ECO:0000256" key="3">
    <source>
        <dbReference type="ARBA" id="ARBA00022448"/>
    </source>
</evidence>
<evidence type="ECO:0000313" key="16">
    <source>
        <dbReference type="EMBL" id="APG06119.1"/>
    </source>
</evidence>
<evidence type="ECO:0000256" key="2">
    <source>
        <dbReference type="ARBA" id="ARBA00009810"/>
    </source>
</evidence>
<comment type="subcellular location">
    <subcellularLocation>
        <location evidence="1 14">Cell outer membrane</location>
        <topology evidence="1 14">Multi-pass membrane protein</topology>
    </subcellularLocation>
</comment>
<dbReference type="OrthoDB" id="8663017at2"/>
<keyword evidence="4 14" id="KW-1134">Transmembrane beta strand</keyword>
<evidence type="ECO:0000256" key="9">
    <source>
        <dbReference type="ARBA" id="ARBA00023065"/>
    </source>
</evidence>
<sequence>MLERLISRPRLFSLAIGLALSVPAAAQSQSSTSDTPTTLDAVKVRGQRTSNYTVDQTAVATRLPLSLQDTPQSVSVITEQRIEDQNLTSVRSVLDNTTGVFSSAYDTERVVFYARGFQIENMAYDGVPVAPGINAGSADGSLDTSIYDRIEVVRGASGLLSGAGSPSALINFVRKHADSRTLQADATVSYGSYNTQRESVDVSAPLNDSGSVRGRVVATHEQGNSYLDRYSSKKDVLYGVVDADLGENTTLSVGFDWQKSKPKGVTWGSYPVFYDDGGLIQWRRGFTSAADWTRWTNTTKTGFIDLKHDFGNGWQGHAMASHRETQGDSQLFYVYGFPNRETGAGVDPYAYQGRDRGRQNMLDLYASGPFEAFGREHELVVGASGSHYTKDSTENAHGDLPPIDNFLAWNGDYPFPDFASTGDRANLARTVQSGLYVATRLQLADPLKLVAGARYARWKNDTNDASAGIYHQKDSKTIPYAGLIYEINPTYSAFASYTEIFDPQDNRRADGSFLEPMTGSSREVGIKGRHFDGLLNTSLTFFETRQDNVAEAAVGQFLPDGRTQAYNPVNGTRSRGFEAEVSGQLSDTWNGTLGWSHFNIKGLGDDGTMTALRTALPRTLVRLFTTYTLPGSWNHVTVGGGANWQSASHAPVDGPDGPQTVNQSSVMLVSAMAKYAFSPQASLQLNADNLLNRKYFVLDEYSNLYYAAPHTATLTFNYKFL</sequence>
<evidence type="ECO:0000256" key="6">
    <source>
        <dbReference type="ARBA" id="ARBA00022692"/>
    </source>
</evidence>
<evidence type="ECO:0000256" key="10">
    <source>
        <dbReference type="ARBA" id="ARBA00023077"/>
    </source>
</evidence>
<evidence type="ECO:0000256" key="11">
    <source>
        <dbReference type="ARBA" id="ARBA00023136"/>
    </source>
</evidence>
<dbReference type="InterPro" id="IPR036942">
    <property type="entry name" value="Beta-barrel_TonB_sf"/>
</dbReference>
<dbReference type="Gene3D" id="2.40.170.20">
    <property type="entry name" value="TonB-dependent receptor, beta-barrel domain"/>
    <property type="match status" value="1"/>
</dbReference>
<protein>
    <submittedName>
        <fullName evidence="16">TonB-dependent receptor</fullName>
    </submittedName>
</protein>
<evidence type="ECO:0000256" key="15">
    <source>
        <dbReference type="RuleBase" id="RU003357"/>
    </source>
</evidence>
<dbReference type="InterPro" id="IPR000531">
    <property type="entry name" value="Beta-barrel_TonB"/>
</dbReference>
<evidence type="ECO:0000256" key="14">
    <source>
        <dbReference type="PROSITE-ProRule" id="PRU01360"/>
    </source>
</evidence>
<keyword evidence="12 16" id="KW-0675">Receptor</keyword>
<dbReference type="InterPro" id="IPR037066">
    <property type="entry name" value="Plug_dom_sf"/>
</dbReference>
<keyword evidence="17" id="KW-1185">Reference proteome</keyword>
<dbReference type="PANTHER" id="PTHR32552:SF74">
    <property type="entry name" value="HYDROXAMATE SIDEROPHORE RECEPTOR FHUE"/>
    <property type="match status" value="1"/>
</dbReference>
<keyword evidence="5" id="KW-0410">Iron transport</keyword>
<dbReference type="GO" id="GO:0015344">
    <property type="term" value="F:siderophore uptake transmembrane transporter activity"/>
    <property type="evidence" value="ECO:0007669"/>
    <property type="project" value="TreeGrafter"/>
</dbReference>
<keyword evidence="10 15" id="KW-0798">TonB box</keyword>
<dbReference type="Gene3D" id="2.170.130.10">
    <property type="entry name" value="TonB-dependent receptor, plug domain"/>
    <property type="match status" value="1"/>
</dbReference>
<dbReference type="Pfam" id="PF07715">
    <property type="entry name" value="Plug"/>
    <property type="match status" value="1"/>
</dbReference>
<evidence type="ECO:0000256" key="8">
    <source>
        <dbReference type="ARBA" id="ARBA00023004"/>
    </source>
</evidence>
<evidence type="ECO:0000256" key="12">
    <source>
        <dbReference type="ARBA" id="ARBA00023170"/>
    </source>
</evidence>
<dbReference type="GO" id="GO:0009279">
    <property type="term" value="C:cell outer membrane"/>
    <property type="evidence" value="ECO:0007669"/>
    <property type="project" value="UniProtKB-SubCell"/>
</dbReference>
<comment type="similarity">
    <text evidence="2 14 15">Belongs to the TonB-dependent receptor family.</text>
</comment>
<evidence type="ECO:0000256" key="5">
    <source>
        <dbReference type="ARBA" id="ARBA00022496"/>
    </source>
</evidence>
<evidence type="ECO:0000256" key="7">
    <source>
        <dbReference type="ARBA" id="ARBA00022729"/>
    </source>
</evidence>
<accession>A0A0G9HG35</accession>
<dbReference type="FunFam" id="2.170.130.10:FF:000010">
    <property type="entry name" value="Ferripyoverdine receptor"/>
    <property type="match status" value="1"/>
</dbReference>
<organism evidence="16 17">
    <name type="scientific">Luteibacter rhizovicinus DSM 16549</name>
    <dbReference type="NCBI Taxonomy" id="1440763"/>
    <lineage>
        <taxon>Bacteria</taxon>
        <taxon>Pseudomonadati</taxon>
        <taxon>Pseudomonadota</taxon>
        <taxon>Gammaproteobacteria</taxon>
        <taxon>Lysobacterales</taxon>
        <taxon>Rhodanobacteraceae</taxon>
        <taxon>Luteibacter</taxon>
    </lineage>
</organism>
<dbReference type="CDD" id="cd01347">
    <property type="entry name" value="ligand_gated_channel"/>
    <property type="match status" value="1"/>
</dbReference>
<dbReference type="InterPro" id="IPR012910">
    <property type="entry name" value="Plug_dom"/>
</dbReference>
<dbReference type="AlphaFoldDB" id="A0A0G9HG35"/>
<dbReference type="PATRIC" id="fig|1440763.5.peg.1028"/>
<dbReference type="RefSeq" id="WP_046965846.1">
    <property type="nucleotide sequence ID" value="NZ_CP017480.1"/>
</dbReference>
<dbReference type="GO" id="GO:0038023">
    <property type="term" value="F:signaling receptor activity"/>
    <property type="evidence" value="ECO:0007669"/>
    <property type="project" value="InterPro"/>
</dbReference>
<dbReference type="SUPFAM" id="SSF56935">
    <property type="entry name" value="Porins"/>
    <property type="match status" value="1"/>
</dbReference>
<dbReference type="GO" id="GO:0015891">
    <property type="term" value="P:siderophore transport"/>
    <property type="evidence" value="ECO:0007669"/>
    <property type="project" value="InterPro"/>
</dbReference>
<dbReference type="STRING" id="1440763.BJI69_20920"/>
<proteinExistence type="inferred from homology"/>
<keyword evidence="3 14" id="KW-0813">Transport</keyword>
<keyword evidence="6 14" id="KW-0812">Transmembrane</keyword>
<name>A0A0G9HG35_9GAMM</name>
<evidence type="ECO:0000256" key="4">
    <source>
        <dbReference type="ARBA" id="ARBA00022452"/>
    </source>
</evidence>
<dbReference type="KEGG" id="lrz:BJI69_20920"/>
<dbReference type="Pfam" id="PF00593">
    <property type="entry name" value="TonB_dep_Rec_b-barrel"/>
    <property type="match status" value="1"/>
</dbReference>
<dbReference type="InterPro" id="IPR010105">
    <property type="entry name" value="TonB_sidphr_rcpt"/>
</dbReference>
<evidence type="ECO:0000256" key="1">
    <source>
        <dbReference type="ARBA" id="ARBA00004571"/>
    </source>
</evidence>
<keyword evidence="11 14" id="KW-0472">Membrane</keyword>
<dbReference type="PROSITE" id="PS52016">
    <property type="entry name" value="TONB_DEPENDENT_REC_3"/>
    <property type="match status" value="1"/>
</dbReference>
<dbReference type="NCBIfam" id="TIGR01783">
    <property type="entry name" value="TonB-siderophor"/>
    <property type="match status" value="1"/>
</dbReference>
<evidence type="ECO:0000256" key="13">
    <source>
        <dbReference type="ARBA" id="ARBA00023237"/>
    </source>
</evidence>
<reference evidence="17" key="1">
    <citation type="submission" date="2016-09" db="EMBL/GenBank/DDBJ databases">
        <authorList>
            <person name="Lysoe E."/>
        </authorList>
    </citation>
    <scope>NUCLEOTIDE SEQUENCE [LARGE SCALE GENOMIC DNA]</scope>
    <source>
        <strain evidence="17">LJ96T</strain>
    </source>
</reference>
<keyword evidence="9" id="KW-0406">Ion transport</keyword>
<keyword evidence="8" id="KW-0408">Iron</keyword>
<dbReference type="Proteomes" id="UP000182987">
    <property type="component" value="Chromosome"/>
</dbReference>
<evidence type="ECO:0000313" key="17">
    <source>
        <dbReference type="Proteomes" id="UP000182987"/>
    </source>
</evidence>
<dbReference type="EMBL" id="CP017480">
    <property type="protein sequence ID" value="APG06119.1"/>
    <property type="molecule type" value="Genomic_DNA"/>
</dbReference>
<gene>
    <name evidence="16" type="ORF">BJI69_20920</name>
</gene>
<dbReference type="InterPro" id="IPR039426">
    <property type="entry name" value="TonB-dep_rcpt-like"/>
</dbReference>
<keyword evidence="7" id="KW-0732">Signal</keyword>